<keyword evidence="3" id="KW-1185">Reference proteome</keyword>
<name>A0A917MR38_9BACT</name>
<dbReference type="RefSeq" id="WP_188950437.1">
    <property type="nucleotide sequence ID" value="NZ_BMIB01000001.1"/>
</dbReference>
<dbReference type="AlphaFoldDB" id="A0A917MR38"/>
<reference evidence="2" key="1">
    <citation type="journal article" date="2014" name="Int. J. Syst. Evol. Microbiol.">
        <title>Complete genome sequence of Corynebacterium casei LMG S-19264T (=DSM 44701T), isolated from a smear-ripened cheese.</title>
        <authorList>
            <consortium name="US DOE Joint Genome Institute (JGI-PGF)"/>
            <person name="Walter F."/>
            <person name="Albersmeier A."/>
            <person name="Kalinowski J."/>
            <person name="Ruckert C."/>
        </authorList>
    </citation>
    <scope>NUCLEOTIDE SEQUENCE</scope>
    <source>
        <strain evidence="2">CGMCC 1.15290</strain>
    </source>
</reference>
<keyword evidence="1" id="KW-1133">Transmembrane helix</keyword>
<protein>
    <submittedName>
        <fullName evidence="2">Uncharacterized protein</fullName>
    </submittedName>
</protein>
<feature type="transmembrane region" description="Helical" evidence="1">
    <location>
        <begin position="30"/>
        <end position="49"/>
    </location>
</feature>
<evidence type="ECO:0000313" key="3">
    <source>
        <dbReference type="Proteomes" id="UP000627292"/>
    </source>
</evidence>
<proteinExistence type="predicted"/>
<accession>A0A917MR38</accession>
<keyword evidence="1" id="KW-0472">Membrane</keyword>
<sequence>MTSETLQRLEQNTEVKKHYASAGALGKNKLAAIPLVLAVFSAFGAYFFYDISKNDAAYSSYLYVAIGVFVACVIAFIVMQKAAYKKTLETLDEVPACVAKVITGNSEAQLYYGIYTTGRRRHDIDFIEGIAWKIANVEEETDNRIKTKIRNMFAPKLESAGGGTPLPLPEEFTDGEKVFQRQFRFGEVKKATRDALELNDGRFAVLAFNNKGVLVENEHVEG</sequence>
<feature type="transmembrane region" description="Helical" evidence="1">
    <location>
        <begin position="61"/>
        <end position="79"/>
    </location>
</feature>
<keyword evidence="1" id="KW-0812">Transmembrane</keyword>
<evidence type="ECO:0000313" key="2">
    <source>
        <dbReference type="EMBL" id="GGH59018.1"/>
    </source>
</evidence>
<evidence type="ECO:0000256" key="1">
    <source>
        <dbReference type="SAM" id="Phobius"/>
    </source>
</evidence>
<dbReference type="Proteomes" id="UP000627292">
    <property type="component" value="Unassembled WGS sequence"/>
</dbReference>
<organism evidence="2 3">
    <name type="scientific">Filimonas zeae</name>
    <dbReference type="NCBI Taxonomy" id="1737353"/>
    <lineage>
        <taxon>Bacteria</taxon>
        <taxon>Pseudomonadati</taxon>
        <taxon>Bacteroidota</taxon>
        <taxon>Chitinophagia</taxon>
        <taxon>Chitinophagales</taxon>
        <taxon>Chitinophagaceae</taxon>
        <taxon>Filimonas</taxon>
    </lineage>
</organism>
<dbReference type="EMBL" id="BMIB01000001">
    <property type="protein sequence ID" value="GGH59018.1"/>
    <property type="molecule type" value="Genomic_DNA"/>
</dbReference>
<reference evidence="2" key="2">
    <citation type="submission" date="2020-09" db="EMBL/GenBank/DDBJ databases">
        <authorList>
            <person name="Sun Q."/>
            <person name="Zhou Y."/>
        </authorList>
    </citation>
    <scope>NUCLEOTIDE SEQUENCE</scope>
    <source>
        <strain evidence="2">CGMCC 1.15290</strain>
    </source>
</reference>
<comment type="caution">
    <text evidence="2">The sequence shown here is derived from an EMBL/GenBank/DDBJ whole genome shotgun (WGS) entry which is preliminary data.</text>
</comment>
<gene>
    <name evidence="2" type="ORF">GCM10011379_05340</name>
</gene>